<dbReference type="InParanoid" id="G3I1U4"/>
<protein>
    <submittedName>
        <fullName evidence="1">Uncharacterized protein</fullName>
    </submittedName>
</protein>
<proteinExistence type="predicted"/>
<reference evidence="2" key="1">
    <citation type="journal article" date="2011" name="Nat. Biotechnol.">
        <title>The genomic sequence of the Chinese hamster ovary (CHO)-K1 cell line.</title>
        <authorList>
            <person name="Xu X."/>
            <person name="Nagarajan H."/>
            <person name="Lewis N.E."/>
            <person name="Pan S."/>
            <person name="Cai Z."/>
            <person name="Liu X."/>
            <person name="Chen W."/>
            <person name="Xie M."/>
            <person name="Wang W."/>
            <person name="Hammond S."/>
            <person name="Andersen M.R."/>
            <person name="Neff N."/>
            <person name="Passarelli B."/>
            <person name="Koh W."/>
            <person name="Fan H.C."/>
            <person name="Wang J."/>
            <person name="Gui Y."/>
            <person name="Lee K.H."/>
            <person name="Betenbaugh M.J."/>
            <person name="Quake S.R."/>
            <person name="Famili I."/>
            <person name="Palsson B.O."/>
            <person name="Wang J."/>
        </authorList>
    </citation>
    <scope>NUCLEOTIDE SEQUENCE [LARGE SCALE GENOMIC DNA]</scope>
    <source>
        <strain evidence="2">CHO K1 cell line</strain>
    </source>
</reference>
<accession>G3I1U4</accession>
<dbReference type="AlphaFoldDB" id="G3I1U4"/>
<organism evidence="1 2">
    <name type="scientific">Cricetulus griseus</name>
    <name type="common">Chinese hamster</name>
    <name type="synonym">Cricetulus barabensis griseus</name>
    <dbReference type="NCBI Taxonomy" id="10029"/>
    <lineage>
        <taxon>Eukaryota</taxon>
        <taxon>Metazoa</taxon>
        <taxon>Chordata</taxon>
        <taxon>Craniata</taxon>
        <taxon>Vertebrata</taxon>
        <taxon>Euteleostomi</taxon>
        <taxon>Mammalia</taxon>
        <taxon>Eutheria</taxon>
        <taxon>Euarchontoglires</taxon>
        <taxon>Glires</taxon>
        <taxon>Rodentia</taxon>
        <taxon>Myomorpha</taxon>
        <taxon>Muroidea</taxon>
        <taxon>Cricetidae</taxon>
        <taxon>Cricetinae</taxon>
        <taxon>Cricetulus</taxon>
    </lineage>
</organism>
<dbReference type="EMBL" id="JH001092">
    <property type="protein sequence ID" value="EGW03846.1"/>
    <property type="molecule type" value="Genomic_DNA"/>
</dbReference>
<dbReference type="Proteomes" id="UP000001075">
    <property type="component" value="Unassembled WGS sequence"/>
</dbReference>
<sequence>MWVHCSERETAGEQWLVSGSSACTGFNNGEESFHTYSASFLHAQPRRDEMKAPLCIREMTNPNPDACAC</sequence>
<gene>
    <name evidence="1" type="ORF">I79_017362</name>
</gene>
<evidence type="ECO:0000313" key="1">
    <source>
        <dbReference type="EMBL" id="EGW03846.1"/>
    </source>
</evidence>
<evidence type="ECO:0000313" key="2">
    <source>
        <dbReference type="Proteomes" id="UP000001075"/>
    </source>
</evidence>
<name>G3I1U4_CRIGR</name>